<dbReference type="AlphaFoldDB" id="A0A7D9E7D2"/>
<dbReference type="OrthoDB" id="5983405at2759"/>
<proteinExistence type="predicted"/>
<comment type="caution">
    <text evidence="2">The sequence shown here is derived from an EMBL/GenBank/DDBJ whole genome shotgun (WGS) entry which is preliminary data.</text>
</comment>
<feature type="domain" description="Mutator-like transposase" evidence="1">
    <location>
        <begin position="2"/>
        <end position="65"/>
    </location>
</feature>
<evidence type="ECO:0000259" key="1">
    <source>
        <dbReference type="Pfam" id="PF20700"/>
    </source>
</evidence>
<keyword evidence="3" id="KW-1185">Reference proteome</keyword>
<dbReference type="Proteomes" id="UP001152795">
    <property type="component" value="Unassembled WGS sequence"/>
</dbReference>
<sequence length="253" mass="27949">MIGKGHAGASKVCSVMNMPPPPRPKSFGKSSCVITKHANTVAKKSMRAATKEVCVLQQSEDVDGTNPVNCGSVSTHGDFDECPEIDNIRKLISATRTEVTSINAKIDEHLSCEDIKRDIVKTLMCKQVSLQNRVEELYNILTGLFQKEATRLSAQQSHCVSLHSEEARKLNEELDKFIQILNFNIESRSDFTGMIAGLTDNVKESCPPLFDILEAISLHKDGRPVSNMRVKSAVHAIAILVSLKNQKIKNDFN</sequence>
<dbReference type="EMBL" id="CACRXK020003851">
    <property type="protein sequence ID" value="CAB4000502.1"/>
    <property type="molecule type" value="Genomic_DNA"/>
</dbReference>
<evidence type="ECO:0000313" key="3">
    <source>
        <dbReference type="Proteomes" id="UP001152795"/>
    </source>
</evidence>
<dbReference type="InterPro" id="IPR049012">
    <property type="entry name" value="Mutator_transp_dom"/>
</dbReference>
<accession>A0A7D9E7D2</accession>
<reference evidence="2" key="1">
    <citation type="submission" date="2020-04" db="EMBL/GenBank/DDBJ databases">
        <authorList>
            <person name="Alioto T."/>
            <person name="Alioto T."/>
            <person name="Gomez Garrido J."/>
        </authorList>
    </citation>
    <scope>NUCLEOTIDE SEQUENCE</scope>
    <source>
        <strain evidence="2">A484AB</strain>
    </source>
</reference>
<protein>
    <recommendedName>
        <fullName evidence="1">Mutator-like transposase domain-containing protein</fullName>
    </recommendedName>
</protein>
<gene>
    <name evidence="2" type="ORF">PACLA_8A071573</name>
</gene>
<dbReference type="Pfam" id="PF20700">
    <property type="entry name" value="Mutator"/>
    <property type="match status" value="1"/>
</dbReference>
<organism evidence="2 3">
    <name type="scientific">Paramuricea clavata</name>
    <name type="common">Red gorgonian</name>
    <name type="synonym">Violescent sea-whip</name>
    <dbReference type="NCBI Taxonomy" id="317549"/>
    <lineage>
        <taxon>Eukaryota</taxon>
        <taxon>Metazoa</taxon>
        <taxon>Cnidaria</taxon>
        <taxon>Anthozoa</taxon>
        <taxon>Octocorallia</taxon>
        <taxon>Malacalcyonacea</taxon>
        <taxon>Plexauridae</taxon>
        <taxon>Paramuricea</taxon>
    </lineage>
</organism>
<name>A0A7D9E7D2_PARCT</name>
<evidence type="ECO:0000313" key="2">
    <source>
        <dbReference type="EMBL" id="CAB4000502.1"/>
    </source>
</evidence>